<sequence length="216" mass="25162">MARKKVKLAYITHDSKRRGTFKKRKNGLFKKLNEISTLCGIEACAIIFSQNDHLPEVWPSPWGVQKVLSRFKSLSEMEQRKKMLNQESFLKQRIEKGQEQLKKQRNENRKKEMTNLMFQCVNAAHIIGNVGLNDLNDLSWMIDQNLKQIERRTNETQAEEVVENRDENVIGSEQGMENNVDAMQSQQWSLDFTSNNFGDVLPFENGNNVPNGRWPY</sequence>
<dbReference type="FunFam" id="3.40.1810.10:FF:000018">
    <property type="entry name" value="agamous-like MADS-box protein AGL80"/>
    <property type="match status" value="1"/>
</dbReference>
<dbReference type="CDD" id="cd00266">
    <property type="entry name" value="MADS_SRF_like"/>
    <property type="match status" value="1"/>
</dbReference>
<keyword evidence="5" id="KW-0539">Nucleus</keyword>
<name>A0A2K3MX53_TRIPR</name>
<evidence type="ECO:0000256" key="6">
    <source>
        <dbReference type="SAM" id="Coils"/>
    </source>
</evidence>
<dbReference type="AlphaFoldDB" id="A0A2K3MX53"/>
<dbReference type="GO" id="GO:0046983">
    <property type="term" value="F:protein dimerization activity"/>
    <property type="evidence" value="ECO:0007669"/>
    <property type="project" value="InterPro"/>
</dbReference>
<proteinExistence type="predicted"/>
<dbReference type="Pfam" id="PF00319">
    <property type="entry name" value="SRF-TF"/>
    <property type="match status" value="1"/>
</dbReference>
<evidence type="ECO:0000256" key="2">
    <source>
        <dbReference type="ARBA" id="ARBA00023015"/>
    </source>
</evidence>
<comment type="caution">
    <text evidence="8">The sequence shown here is derived from an EMBL/GenBank/DDBJ whole genome shotgun (WGS) entry which is preliminary data.</text>
</comment>
<dbReference type="InterPro" id="IPR002100">
    <property type="entry name" value="TF_MADSbox"/>
</dbReference>
<dbReference type="SUPFAM" id="SSF55455">
    <property type="entry name" value="SRF-like"/>
    <property type="match status" value="1"/>
</dbReference>
<organism evidence="8 9">
    <name type="scientific">Trifolium pratense</name>
    <name type="common">Red clover</name>
    <dbReference type="NCBI Taxonomy" id="57577"/>
    <lineage>
        <taxon>Eukaryota</taxon>
        <taxon>Viridiplantae</taxon>
        <taxon>Streptophyta</taxon>
        <taxon>Embryophyta</taxon>
        <taxon>Tracheophyta</taxon>
        <taxon>Spermatophyta</taxon>
        <taxon>Magnoliopsida</taxon>
        <taxon>eudicotyledons</taxon>
        <taxon>Gunneridae</taxon>
        <taxon>Pentapetalae</taxon>
        <taxon>rosids</taxon>
        <taxon>fabids</taxon>
        <taxon>Fabales</taxon>
        <taxon>Fabaceae</taxon>
        <taxon>Papilionoideae</taxon>
        <taxon>50 kb inversion clade</taxon>
        <taxon>NPAAA clade</taxon>
        <taxon>Hologalegina</taxon>
        <taxon>IRL clade</taxon>
        <taxon>Trifolieae</taxon>
        <taxon>Trifolium</taxon>
    </lineage>
</organism>
<reference evidence="8 9" key="2">
    <citation type="journal article" date="2017" name="Front. Plant Sci.">
        <title>Gene Classification and Mining of Molecular Markers Useful in Red Clover (Trifolium pratense) Breeding.</title>
        <authorList>
            <person name="Istvanek J."/>
            <person name="Dluhosova J."/>
            <person name="Dluhos P."/>
            <person name="Patkova L."/>
            <person name="Nedelnik J."/>
            <person name="Repkova J."/>
        </authorList>
    </citation>
    <scope>NUCLEOTIDE SEQUENCE [LARGE SCALE GENOMIC DNA]</scope>
    <source>
        <strain evidence="9">cv. Tatra</strain>
        <tissue evidence="8">Young leaves</tissue>
    </source>
</reference>
<accession>A0A2K3MX53</accession>
<evidence type="ECO:0000259" key="7">
    <source>
        <dbReference type="PROSITE" id="PS50066"/>
    </source>
</evidence>
<dbReference type="SMART" id="SM00432">
    <property type="entry name" value="MADS"/>
    <property type="match status" value="1"/>
</dbReference>
<dbReference type="EMBL" id="ASHM01013397">
    <property type="protein sequence ID" value="PNX95367.1"/>
    <property type="molecule type" value="Genomic_DNA"/>
</dbReference>
<keyword evidence="3" id="KW-0238">DNA-binding</keyword>
<dbReference type="PROSITE" id="PS50066">
    <property type="entry name" value="MADS_BOX_2"/>
    <property type="match status" value="1"/>
</dbReference>
<dbReference type="Proteomes" id="UP000236291">
    <property type="component" value="Unassembled WGS sequence"/>
</dbReference>
<dbReference type="InterPro" id="IPR033897">
    <property type="entry name" value="SRF-like_MADS-box"/>
</dbReference>
<comment type="subcellular location">
    <subcellularLocation>
        <location evidence="1">Nucleus</location>
    </subcellularLocation>
</comment>
<dbReference type="GO" id="GO:0045944">
    <property type="term" value="P:positive regulation of transcription by RNA polymerase II"/>
    <property type="evidence" value="ECO:0007669"/>
    <property type="project" value="InterPro"/>
</dbReference>
<evidence type="ECO:0000313" key="9">
    <source>
        <dbReference type="Proteomes" id="UP000236291"/>
    </source>
</evidence>
<evidence type="ECO:0000256" key="1">
    <source>
        <dbReference type="ARBA" id="ARBA00004123"/>
    </source>
</evidence>
<evidence type="ECO:0000256" key="5">
    <source>
        <dbReference type="ARBA" id="ARBA00023242"/>
    </source>
</evidence>
<protein>
    <submittedName>
        <fullName evidence="8">Agamous-like mads-box protein agl80-like</fullName>
    </submittedName>
</protein>
<evidence type="ECO:0000256" key="4">
    <source>
        <dbReference type="ARBA" id="ARBA00023163"/>
    </source>
</evidence>
<keyword evidence="4" id="KW-0804">Transcription</keyword>
<feature type="coiled-coil region" evidence="6">
    <location>
        <begin position="87"/>
        <end position="114"/>
    </location>
</feature>
<dbReference type="PANTHER" id="PTHR11945:SF777">
    <property type="entry name" value="MADS-BOX TRANSCRIPTION FACTOR FAMILY PROTEIN"/>
    <property type="match status" value="1"/>
</dbReference>
<evidence type="ECO:0000313" key="8">
    <source>
        <dbReference type="EMBL" id="PNX95367.1"/>
    </source>
</evidence>
<keyword evidence="6" id="KW-0175">Coiled coil</keyword>
<gene>
    <name evidence="8" type="ORF">L195_g018558</name>
</gene>
<dbReference type="PANTHER" id="PTHR11945">
    <property type="entry name" value="MADS BOX PROTEIN"/>
    <property type="match status" value="1"/>
</dbReference>
<dbReference type="Gene3D" id="3.40.1810.10">
    <property type="entry name" value="Transcription factor, MADS-box"/>
    <property type="match status" value="1"/>
</dbReference>
<feature type="domain" description="MADS-box" evidence="7">
    <location>
        <begin position="1"/>
        <end position="56"/>
    </location>
</feature>
<dbReference type="GO" id="GO:0000978">
    <property type="term" value="F:RNA polymerase II cis-regulatory region sequence-specific DNA binding"/>
    <property type="evidence" value="ECO:0007669"/>
    <property type="project" value="TreeGrafter"/>
</dbReference>
<evidence type="ECO:0000256" key="3">
    <source>
        <dbReference type="ARBA" id="ARBA00023125"/>
    </source>
</evidence>
<reference evidence="8 9" key="1">
    <citation type="journal article" date="2014" name="Am. J. Bot.">
        <title>Genome assembly and annotation for red clover (Trifolium pratense; Fabaceae).</title>
        <authorList>
            <person name="Istvanek J."/>
            <person name="Jaros M."/>
            <person name="Krenek A."/>
            <person name="Repkova J."/>
        </authorList>
    </citation>
    <scope>NUCLEOTIDE SEQUENCE [LARGE SCALE GENOMIC DNA]</scope>
    <source>
        <strain evidence="9">cv. Tatra</strain>
        <tissue evidence="8">Young leaves</tissue>
    </source>
</reference>
<dbReference type="GO" id="GO:0000981">
    <property type="term" value="F:DNA-binding transcription factor activity, RNA polymerase II-specific"/>
    <property type="evidence" value="ECO:0007669"/>
    <property type="project" value="InterPro"/>
</dbReference>
<dbReference type="PRINTS" id="PR00404">
    <property type="entry name" value="MADSDOMAIN"/>
</dbReference>
<keyword evidence="2" id="KW-0805">Transcription regulation</keyword>
<dbReference type="InterPro" id="IPR036879">
    <property type="entry name" value="TF_MADSbox_sf"/>
</dbReference>
<dbReference type="GO" id="GO:0005634">
    <property type="term" value="C:nucleus"/>
    <property type="evidence" value="ECO:0007669"/>
    <property type="project" value="UniProtKB-SubCell"/>
</dbReference>